<feature type="compositionally biased region" description="Basic and acidic residues" evidence="2">
    <location>
        <begin position="153"/>
        <end position="163"/>
    </location>
</feature>
<dbReference type="GeneTree" id="ENSGT00720000108861"/>
<keyword evidence="5" id="KW-1185">Reference proteome</keyword>
<feature type="compositionally biased region" description="Basic and acidic residues" evidence="2">
    <location>
        <begin position="62"/>
        <end position="72"/>
    </location>
</feature>
<dbReference type="InterPro" id="IPR033561">
    <property type="entry name" value="FBF1"/>
</dbReference>
<proteinExistence type="predicted"/>
<feature type="coiled-coil region" evidence="1">
    <location>
        <begin position="686"/>
        <end position="720"/>
    </location>
</feature>
<dbReference type="PANTHER" id="PTHR33689">
    <property type="entry name" value="FAS-BINDING FACTOR 1"/>
    <property type="match status" value="1"/>
</dbReference>
<keyword evidence="1" id="KW-0175">Coiled coil</keyword>
<gene>
    <name evidence="4" type="primary">FBF1</name>
</gene>
<organism evidence="4 5">
    <name type="scientific">Laticauda laticaudata</name>
    <name type="common">Blue-ringed sea krait</name>
    <name type="synonym">Blue-lipped sea krait</name>
    <dbReference type="NCBI Taxonomy" id="8630"/>
    <lineage>
        <taxon>Eukaryota</taxon>
        <taxon>Metazoa</taxon>
        <taxon>Chordata</taxon>
        <taxon>Craniata</taxon>
        <taxon>Vertebrata</taxon>
        <taxon>Euteleostomi</taxon>
        <taxon>Lepidosauria</taxon>
        <taxon>Squamata</taxon>
        <taxon>Bifurcata</taxon>
        <taxon>Unidentata</taxon>
        <taxon>Episquamata</taxon>
        <taxon>Toxicofera</taxon>
        <taxon>Serpentes</taxon>
        <taxon>Colubroidea</taxon>
        <taxon>Elapidae</taxon>
        <taxon>Laticaudinae</taxon>
        <taxon>Laticauda</taxon>
    </lineage>
</organism>
<feature type="compositionally biased region" description="Basic and acidic residues" evidence="2">
    <location>
        <begin position="108"/>
        <end position="117"/>
    </location>
</feature>
<sequence length="746" mass="86968">DVINLHFKGPEHGHLIMGFFYSRKESRPVRARQDELLGLGTAKKLLERPSTGELKEFKLDKKYQKQTDKEDALGDDFTFGAYQPTMASTPEGRKSRRQSVRFSSENLSDLKTEERSKPFPSASNSPIRNKSGADWLGLKDEDNDLLPSSPLKEPSKSSARETTLDMPSFPSEAKDPPPPPTTIQSPLTTKQVTEEVIQKKEPAEDDGDSWLNNVLSQKKSQAWEKMRKRSGSLDVQTHGDHLTSSLNNADYEKKMVGVQAQLRETLGTYQAELLSAQTRFTELEVQVRRLELEKNQQKLLLESLQRRHQEDLELIENAHRNRVKVVEDSYRQREDRLRQENQELVAQYLSRCQSAEQAKSEMLAQHQRRLTELEQEKAKEIDRLQELQRMSILEMRKDHEEQLQRLKQLKSQEIDAVTSATSYTRSLNCVIDQMEKFSSNLNDLASKVEATHHTTHQGLEMGARQRDEQLRVLQDRLNRQQRDMEDERGRLQEVISKMEARLNEQTRLLEQERWRVTTEQAKVESLQRSLEEQRRVMTQQLTMEREELERAKNSLLEEQKAVMQKCAEERRKVAAEWSEVHVQQRLSKERSEREIDRALQIDSQREGAIMSLAKEQADLKIKSSELRSQEEQLVRDRELLEQEKQDLRLEKERVNAAALHVKQRADEINSMSKVSSHKYEEGEKALVEAKKVESEHQARLQSLQQQMEWLRQQEEHLHQRSEGFLPKLEVMNSEQRTPANISYDGF</sequence>
<reference evidence="4" key="1">
    <citation type="submission" date="2025-08" db="UniProtKB">
        <authorList>
            <consortium name="Ensembl"/>
        </authorList>
    </citation>
    <scope>IDENTIFICATION</scope>
</reference>
<feature type="coiled-coil region" evidence="1">
    <location>
        <begin position="612"/>
        <end position="657"/>
    </location>
</feature>
<dbReference type="AlphaFoldDB" id="A0A8C5RCD8"/>
<evidence type="ECO:0000313" key="5">
    <source>
        <dbReference type="Proteomes" id="UP000694406"/>
    </source>
</evidence>
<accession>A0A8C5RCD8</accession>
<feature type="coiled-coil region" evidence="1">
    <location>
        <begin position="273"/>
        <end position="416"/>
    </location>
</feature>
<evidence type="ECO:0000256" key="1">
    <source>
        <dbReference type="SAM" id="Coils"/>
    </source>
</evidence>
<dbReference type="GO" id="GO:0060271">
    <property type="term" value="P:cilium assembly"/>
    <property type="evidence" value="ECO:0007669"/>
    <property type="project" value="InterPro"/>
</dbReference>
<evidence type="ECO:0000313" key="4">
    <source>
        <dbReference type="Ensembl" id="ENSLLTP00000001340.1"/>
    </source>
</evidence>
<dbReference type="PANTHER" id="PTHR33689:SF1">
    <property type="entry name" value="FAS-BINDING FACTOR 1"/>
    <property type="match status" value="1"/>
</dbReference>
<dbReference type="Proteomes" id="UP000694406">
    <property type="component" value="Unplaced"/>
</dbReference>
<dbReference type="GO" id="GO:0005814">
    <property type="term" value="C:centriole"/>
    <property type="evidence" value="ECO:0007669"/>
    <property type="project" value="TreeGrafter"/>
</dbReference>
<evidence type="ECO:0000259" key="3">
    <source>
        <dbReference type="Pfam" id="PF21007"/>
    </source>
</evidence>
<feature type="region of interest" description="Disordered" evidence="2">
    <location>
        <begin position="62"/>
        <end position="190"/>
    </location>
</feature>
<dbReference type="Ensembl" id="ENSLLTT00000001394.1">
    <property type="protein sequence ID" value="ENSLLTP00000001340.1"/>
    <property type="gene ID" value="ENSLLTG00000000615.1"/>
</dbReference>
<evidence type="ECO:0000256" key="2">
    <source>
        <dbReference type="SAM" id="MobiDB-lite"/>
    </source>
</evidence>
<protein>
    <submittedName>
        <fullName evidence="4">Fas binding factor 1</fullName>
    </submittedName>
</protein>
<dbReference type="InterPro" id="IPR049390">
    <property type="entry name" value="FBF1_C"/>
</dbReference>
<dbReference type="GO" id="GO:0036064">
    <property type="term" value="C:ciliary basal body"/>
    <property type="evidence" value="ECO:0007669"/>
    <property type="project" value="TreeGrafter"/>
</dbReference>
<dbReference type="GO" id="GO:0090162">
    <property type="term" value="P:establishment of epithelial cell polarity"/>
    <property type="evidence" value="ECO:0007669"/>
    <property type="project" value="InterPro"/>
</dbReference>
<reference evidence="4" key="2">
    <citation type="submission" date="2025-09" db="UniProtKB">
        <authorList>
            <consortium name="Ensembl"/>
        </authorList>
    </citation>
    <scope>IDENTIFICATION</scope>
</reference>
<name>A0A8C5RCD8_LATLA</name>
<feature type="coiled-coil region" evidence="1">
    <location>
        <begin position="463"/>
        <end position="565"/>
    </location>
</feature>
<dbReference type="GO" id="GO:0097539">
    <property type="term" value="C:ciliary transition fiber"/>
    <property type="evidence" value="ECO:0007669"/>
    <property type="project" value="InterPro"/>
</dbReference>
<dbReference type="Pfam" id="PF21007">
    <property type="entry name" value="FBF1"/>
    <property type="match status" value="1"/>
</dbReference>
<feature type="domain" description="Fas-binding factor 1 C-terminal" evidence="3">
    <location>
        <begin position="290"/>
        <end position="721"/>
    </location>
</feature>